<dbReference type="Gene3D" id="2.60.120.920">
    <property type="match status" value="1"/>
</dbReference>
<evidence type="ECO:0000313" key="1">
    <source>
        <dbReference type="EMBL" id="CAF1176254.1"/>
    </source>
</evidence>
<dbReference type="AlphaFoldDB" id="A0A814UIT8"/>
<organism evidence="1 2">
    <name type="scientific">Rotaria sordida</name>
    <dbReference type="NCBI Taxonomy" id="392033"/>
    <lineage>
        <taxon>Eukaryota</taxon>
        <taxon>Metazoa</taxon>
        <taxon>Spiralia</taxon>
        <taxon>Gnathifera</taxon>
        <taxon>Rotifera</taxon>
        <taxon>Eurotatoria</taxon>
        <taxon>Bdelloidea</taxon>
        <taxon>Philodinida</taxon>
        <taxon>Philodinidae</taxon>
        <taxon>Rotaria</taxon>
    </lineage>
</organism>
<dbReference type="Proteomes" id="UP000663889">
    <property type="component" value="Unassembled WGS sequence"/>
</dbReference>
<protein>
    <submittedName>
        <fullName evidence="1">Uncharacterized protein</fullName>
    </submittedName>
</protein>
<proteinExistence type="predicted"/>
<name>A0A814UIT8_9BILA</name>
<dbReference type="EMBL" id="CAJNOU010001252">
    <property type="protein sequence ID" value="CAF1176254.1"/>
    <property type="molecule type" value="Genomic_DNA"/>
</dbReference>
<comment type="caution">
    <text evidence="1">The sequence shown here is derived from an EMBL/GenBank/DDBJ whole genome shotgun (WGS) entry which is preliminary data.</text>
</comment>
<accession>A0A814UIT8</accession>
<sequence>MGQVIVKKKDVNDASARGNGEYTSDQHRFLFKIEGCDTSRWMFICIISKHVPIVPKSCNSRSSYGCGGGACVHVDGLKQSEFNGYRCDIEKNDILQLFIDCDEEIIRLKNERTRKEFELKVDTSKCQFSWQVNVHLYWTNDRVRILQM</sequence>
<gene>
    <name evidence="1" type="ORF">SEV965_LOCUS19798</name>
</gene>
<reference evidence="1" key="1">
    <citation type="submission" date="2021-02" db="EMBL/GenBank/DDBJ databases">
        <authorList>
            <person name="Nowell W R."/>
        </authorList>
    </citation>
    <scope>NUCLEOTIDE SEQUENCE</scope>
</reference>
<evidence type="ECO:0000313" key="2">
    <source>
        <dbReference type="Proteomes" id="UP000663889"/>
    </source>
</evidence>
<dbReference type="InterPro" id="IPR043136">
    <property type="entry name" value="B30.2/SPRY_sf"/>
</dbReference>